<organism evidence="1 2">
    <name type="scientific">Marinomonas spartinae</name>
    <dbReference type="NCBI Taxonomy" id="1792290"/>
    <lineage>
        <taxon>Bacteria</taxon>
        <taxon>Pseudomonadati</taxon>
        <taxon>Pseudomonadota</taxon>
        <taxon>Gammaproteobacteria</taxon>
        <taxon>Oceanospirillales</taxon>
        <taxon>Oceanospirillaceae</taxon>
        <taxon>Marinomonas</taxon>
    </lineage>
</organism>
<dbReference type="RefSeq" id="WP_067020999.1">
    <property type="nucleotide sequence ID" value="NZ_FLOB01000022.1"/>
</dbReference>
<dbReference type="Proteomes" id="UP000092544">
    <property type="component" value="Unassembled WGS sequence"/>
</dbReference>
<gene>
    <name evidence="1" type="ORF">MSP8886_04311</name>
</gene>
<reference evidence="1 2" key="1">
    <citation type="submission" date="2016-06" db="EMBL/GenBank/DDBJ databases">
        <authorList>
            <person name="Kjaerup R.B."/>
            <person name="Dalgaard T.S."/>
            <person name="Juul-Madsen H.R."/>
        </authorList>
    </citation>
    <scope>NUCLEOTIDE SEQUENCE [LARGE SCALE GENOMIC DNA]</scope>
    <source>
        <strain evidence="1 2">CECT 8886</strain>
    </source>
</reference>
<accession>A0A1A8TWI1</accession>
<evidence type="ECO:0000313" key="1">
    <source>
        <dbReference type="EMBL" id="SBS37896.1"/>
    </source>
</evidence>
<dbReference type="AlphaFoldDB" id="A0A1A8TWI1"/>
<sequence length="598" mass="67768">MNFNYLESFPLSESILPHRLKELLKPVGLSPDLRVEVACMQETDLFGENAEHLHLQMAVVPEDNDGPIEVLREAGEGVVAYSVPFGEEKAESAQFSPSISGYDYIVAAWGDASFYTFSLAEKVWMTLGLTPRCIGNEEQRLIYDALNLPEFDVAEGEVSSEYQGHLKRDVCWKMSNEYLRRYLWLRGAKGVRVFFYEAQLEDTPELRESLNGKSHIVLKPTEGPQWYELDLREHKGGILLQLWASVEAVLPELCLEQDAETLLWADDKEPMTHARANALMANYNVYLDDRFLEKYEQSNFYDTTPINIYGQWWCAPSYKGQWSFTECQRVGRNLIRVSIRELYKAKPDREIVHANNYEVKPEVVEQLDLDEEHIAIKVQRLLGGLLRLGEGLSALGETTGQLYSPEDLTGFSREEVDANGWLHYPSLVRLAQVAPLDMTQQVFLARCKSLHEILQKIPNGFLKSLLRHAGCPSADVKNLGSLKLMQSLLNVLESLNEQHETIDCFTSENEPEGWKKRNATLASLFLNNDLRIADAHDAVKKCIDTLQDLGFDTASLSVGYGRAFDFVIDAVSESISCIATHIEQLLERGVFQGSCRLK</sequence>
<dbReference type="OrthoDB" id="1095281at2"/>
<dbReference type="STRING" id="1792290.MSP8886_04311"/>
<proteinExistence type="predicted"/>
<dbReference type="EMBL" id="FLOB01000022">
    <property type="protein sequence ID" value="SBS37896.1"/>
    <property type="molecule type" value="Genomic_DNA"/>
</dbReference>
<keyword evidence="2" id="KW-1185">Reference proteome</keyword>
<protein>
    <submittedName>
        <fullName evidence="1">Uncharacterized protein</fullName>
    </submittedName>
</protein>
<name>A0A1A8TWI1_9GAMM</name>
<evidence type="ECO:0000313" key="2">
    <source>
        <dbReference type="Proteomes" id="UP000092544"/>
    </source>
</evidence>